<evidence type="ECO:0000256" key="10">
    <source>
        <dbReference type="ARBA" id="ARBA00023125"/>
    </source>
</evidence>
<feature type="binding site" evidence="14">
    <location>
        <position position="163"/>
    </location>
    <ligand>
        <name>substrate</name>
    </ligand>
</feature>
<dbReference type="EC" id="3.1.11.1" evidence="2 13"/>
<evidence type="ECO:0000259" key="16">
    <source>
        <dbReference type="PROSITE" id="PS51784"/>
    </source>
</evidence>
<keyword evidence="4 13" id="KW-0540">Nuclease</keyword>
<feature type="binding site" evidence="14">
    <location>
        <position position="15"/>
    </location>
    <ligand>
        <name>substrate</name>
    </ligand>
</feature>
<keyword evidence="7 13" id="KW-0378">Hydrolase</keyword>
<name>W7QL87_9ALTE</name>
<dbReference type="CDD" id="cd06138">
    <property type="entry name" value="ExoI_N"/>
    <property type="match status" value="1"/>
</dbReference>
<dbReference type="PANTHER" id="PTHR11046">
    <property type="entry name" value="OLIGORIBONUCLEASE, MITOCHONDRIAL"/>
    <property type="match status" value="1"/>
</dbReference>
<evidence type="ECO:0000256" key="2">
    <source>
        <dbReference type="ARBA" id="ARBA00012108"/>
    </source>
</evidence>
<dbReference type="InterPro" id="IPR036397">
    <property type="entry name" value="RNaseH_sf"/>
</dbReference>
<dbReference type="Pfam" id="PF08411">
    <property type="entry name" value="ExoI_SH3"/>
    <property type="match status" value="1"/>
</dbReference>
<dbReference type="PATRIC" id="fig|1328313.3.peg.3114"/>
<dbReference type="GO" id="GO:0046872">
    <property type="term" value="F:metal ion binding"/>
    <property type="evidence" value="ECO:0007669"/>
    <property type="project" value="UniProtKB-KW"/>
</dbReference>
<evidence type="ECO:0000256" key="5">
    <source>
        <dbReference type="ARBA" id="ARBA00022723"/>
    </source>
</evidence>
<dbReference type="Gene3D" id="3.30.420.10">
    <property type="entry name" value="Ribonuclease H-like superfamily/Ribonuclease H"/>
    <property type="match status" value="1"/>
</dbReference>
<dbReference type="GO" id="GO:0006281">
    <property type="term" value="P:DNA repair"/>
    <property type="evidence" value="ECO:0007669"/>
    <property type="project" value="UniProtKB-KW"/>
</dbReference>
<dbReference type="NCBIfam" id="NF008746">
    <property type="entry name" value="PRK11779.1"/>
    <property type="match status" value="1"/>
</dbReference>
<dbReference type="PANTHER" id="PTHR11046:SF11">
    <property type="entry name" value="EXODEOXYRIBONUCLEASE I"/>
    <property type="match status" value="1"/>
</dbReference>
<dbReference type="InterPro" id="IPR013520">
    <property type="entry name" value="Ribonucl_H"/>
</dbReference>
<dbReference type="RefSeq" id="WP_035015708.1">
    <property type="nucleotide sequence ID" value="NZ_ARZY01000034.1"/>
</dbReference>
<protein>
    <recommendedName>
        <fullName evidence="3 13">Exodeoxyribonuclease I</fullName>
        <ecNumber evidence="2 13">3.1.11.1</ecNumber>
    </recommendedName>
</protein>
<gene>
    <name evidence="18" type="ORF">DS2_15284</name>
</gene>
<dbReference type="InterPro" id="IPR022894">
    <property type="entry name" value="Oligoribonuclease"/>
</dbReference>
<comment type="cofactor">
    <cofactor evidence="15">
        <name>Mg(2+)</name>
        <dbReference type="ChEBI" id="CHEBI:18420"/>
    </cofactor>
    <text evidence="15">Binds 2 Mg(2+) ions per monomer.</text>
</comment>
<comment type="subunit">
    <text evidence="12">Monomer. Interacts with ssb (via C-terminus); this interaction stimulates the exonuclease activity by recruiting the enzyme to its substrate.</text>
</comment>
<comment type="caution">
    <text evidence="18">The sequence shown here is derived from an EMBL/GenBank/DDBJ whole genome shotgun (WGS) entry which is preliminary data.</text>
</comment>
<evidence type="ECO:0000256" key="13">
    <source>
        <dbReference type="PIRNR" id="PIRNR000977"/>
    </source>
</evidence>
<dbReference type="OrthoDB" id="9763470at2"/>
<evidence type="ECO:0000256" key="12">
    <source>
        <dbReference type="ARBA" id="ARBA00046792"/>
    </source>
</evidence>
<dbReference type="InterPro" id="IPR013620">
    <property type="entry name" value="Exonuc_1_SH3"/>
</dbReference>
<keyword evidence="10" id="KW-0238">DNA-binding</keyword>
<feature type="domain" description="ExoI C-terminal" evidence="17">
    <location>
        <begin position="357"/>
        <end position="478"/>
    </location>
</feature>
<evidence type="ECO:0000313" key="18">
    <source>
        <dbReference type="EMBL" id="EWH08903.1"/>
    </source>
</evidence>
<dbReference type="GO" id="GO:0000175">
    <property type="term" value="F:3'-5'-RNA exonuclease activity"/>
    <property type="evidence" value="ECO:0007669"/>
    <property type="project" value="InterPro"/>
</dbReference>
<dbReference type="Pfam" id="PF26016">
    <property type="entry name" value="ExoI_C"/>
    <property type="match status" value="1"/>
</dbReference>
<dbReference type="Gene3D" id="1.20.1280.70">
    <property type="entry name" value="Exonuclease ExoI, domain 3"/>
    <property type="match status" value="1"/>
</dbReference>
<evidence type="ECO:0000256" key="6">
    <source>
        <dbReference type="ARBA" id="ARBA00022763"/>
    </source>
</evidence>
<feature type="binding site" evidence="15">
    <location>
        <position position="15"/>
    </location>
    <ligand>
        <name>Mg(2+)</name>
        <dbReference type="ChEBI" id="CHEBI:18420"/>
        <label>2</label>
    </ligand>
</feature>
<keyword evidence="6 13" id="KW-0227">DNA damage</keyword>
<dbReference type="PROSITE" id="PS51785">
    <property type="entry name" value="EXOI_C"/>
    <property type="match status" value="1"/>
</dbReference>
<dbReference type="PIRSF" id="PIRSF000977">
    <property type="entry name" value="Exodeoxyribonuclease_I"/>
    <property type="match status" value="1"/>
</dbReference>
<dbReference type="SUPFAM" id="SSF53098">
    <property type="entry name" value="Ribonuclease H-like"/>
    <property type="match status" value="1"/>
</dbReference>
<keyword evidence="5 15" id="KW-0479">Metal-binding</keyword>
<dbReference type="Pfam" id="PF00929">
    <property type="entry name" value="RNase_T"/>
    <property type="match status" value="1"/>
</dbReference>
<dbReference type="AlphaFoldDB" id="W7QL87"/>
<feature type="domain" description="ExoI SH3-like" evidence="16">
    <location>
        <begin position="200"/>
        <end position="354"/>
    </location>
</feature>
<dbReference type="GO" id="GO:0003677">
    <property type="term" value="F:DNA binding"/>
    <property type="evidence" value="ECO:0007669"/>
    <property type="project" value="UniProtKB-KW"/>
</dbReference>
<dbReference type="GO" id="GO:0008310">
    <property type="term" value="F:single-stranded DNA 3'-5' DNA exonuclease activity"/>
    <property type="evidence" value="ECO:0007669"/>
    <property type="project" value="UniProtKB-EC"/>
</dbReference>
<evidence type="ECO:0000259" key="17">
    <source>
        <dbReference type="PROSITE" id="PS51785"/>
    </source>
</evidence>
<keyword evidence="19" id="KW-1185">Reference proteome</keyword>
<dbReference type="PROSITE" id="PS51784">
    <property type="entry name" value="EXOI_SH3"/>
    <property type="match status" value="1"/>
</dbReference>
<evidence type="ECO:0000256" key="11">
    <source>
        <dbReference type="ARBA" id="ARBA00023204"/>
    </source>
</evidence>
<feature type="binding site" evidence="15">
    <location>
        <position position="13"/>
    </location>
    <ligand>
        <name>Mg(2+)</name>
        <dbReference type="ChEBI" id="CHEBI:18420"/>
        <label>1</label>
    </ligand>
</feature>
<dbReference type="InterPro" id="IPR023607">
    <property type="entry name" value="Exodeoxyribonuclease_I"/>
</dbReference>
<evidence type="ECO:0000256" key="14">
    <source>
        <dbReference type="PIRSR" id="PIRSR000977-1"/>
    </source>
</evidence>
<sequence>MNNKNQPSILWHDYETWGASPKLDHPAQFAAIRTDLDLNEIDEPKEFFCKLPMDYLPNPEACLITKLTPKIVERKGICEHQFMQKVLAEMSKPNTCSVGYNTIRFDDEVTRYSAYRNFFNPYEREWKNGNSRWDIIDLVRTCYALRPEGINWPKKEDGSPSFKLENLTVANGLAHENAHDAVSDVRATIAMARLIKQKQPKLYQYLFDMRNKRKLAELIDINNLTPLMHVSSKIKAEHGCCTWICPIAWHPTNNNAVIVLNLALDPKPLVNLSVEEIKQNMFKPSSEFAEGESRLPIKLIHLNKCPVLATAKTLLPENAERLKIDRQQCLNNLAFIKQNPIIREKLTQVYESMEFEGAVDADFALYDGFASDADQAVMEQIQQKRVETLAEFQPHFEDERFSTLWFRFKGRNYPHLLSVEEQAKWRSHCQHRLTDESGTYGLSLNSFASQIQQLAEQYSEDQAKMSVLKSLFQYLNEL</sequence>
<evidence type="ECO:0000256" key="9">
    <source>
        <dbReference type="ARBA" id="ARBA00022842"/>
    </source>
</evidence>
<evidence type="ECO:0000256" key="1">
    <source>
        <dbReference type="ARBA" id="ARBA00000563"/>
    </source>
</evidence>
<dbReference type="InterPro" id="IPR038649">
    <property type="entry name" value="EXOI_SH3_sf"/>
</dbReference>
<dbReference type="Gene3D" id="3.30.1520.20">
    <property type="entry name" value="Exonuclease ExoI, domain 2"/>
    <property type="match status" value="1"/>
</dbReference>
<evidence type="ECO:0000256" key="4">
    <source>
        <dbReference type="ARBA" id="ARBA00022722"/>
    </source>
</evidence>
<proteinExistence type="predicted"/>
<feature type="binding site" evidence="15">
    <location>
        <position position="184"/>
    </location>
    <ligand>
        <name>Mg(2+)</name>
        <dbReference type="ChEBI" id="CHEBI:18420"/>
        <label>2</label>
    </ligand>
</feature>
<dbReference type="InterPro" id="IPR012337">
    <property type="entry name" value="RNaseH-like_sf"/>
</dbReference>
<dbReference type="EMBL" id="ARZY01000034">
    <property type="protein sequence ID" value="EWH08903.1"/>
    <property type="molecule type" value="Genomic_DNA"/>
</dbReference>
<keyword evidence="11 13" id="KW-0234">DNA repair</keyword>
<evidence type="ECO:0000256" key="7">
    <source>
        <dbReference type="ARBA" id="ARBA00022801"/>
    </source>
</evidence>
<reference evidence="18 19" key="1">
    <citation type="journal article" date="2014" name="Genome Announc.">
        <title>Draft Genome Sequence of the Agar-Degrading Bacterium Catenovulum sp. Strain DS-2, Isolated from Intestines of Haliotis diversicolor.</title>
        <authorList>
            <person name="Shan D."/>
            <person name="Li X."/>
            <person name="Gu Z."/>
            <person name="Wei G."/>
            <person name="Gao Z."/>
            <person name="Shao Z."/>
        </authorList>
    </citation>
    <scope>NUCLEOTIDE SEQUENCE [LARGE SCALE GENOMIC DNA]</scope>
    <source>
        <strain evidence="18 19">DS-2</strain>
    </source>
</reference>
<accession>W7QL87</accession>
<dbReference type="InterPro" id="IPR058561">
    <property type="entry name" value="Exonuc_1_C"/>
</dbReference>
<keyword evidence="8 13" id="KW-0269">Exonuclease</keyword>
<dbReference type="eggNOG" id="COG2925">
    <property type="taxonomic scope" value="Bacteria"/>
</dbReference>
<evidence type="ECO:0000256" key="8">
    <source>
        <dbReference type="ARBA" id="ARBA00022839"/>
    </source>
</evidence>
<dbReference type="FunFam" id="3.30.1520.20:FF:000001">
    <property type="entry name" value="Exodeoxyribonuclease I"/>
    <property type="match status" value="1"/>
</dbReference>
<comment type="catalytic activity">
    <reaction evidence="1 13">
        <text>Exonucleolytic cleavage in the 3'- to 5'-direction to yield nucleoside 5'-phosphates.</text>
        <dbReference type="EC" id="3.1.11.1"/>
    </reaction>
</comment>
<dbReference type="FunFam" id="3.30.420.10:FF:000033">
    <property type="entry name" value="Exodeoxyribonuclease I"/>
    <property type="match status" value="1"/>
</dbReference>
<organism evidence="18 19">
    <name type="scientific">Catenovulum agarivorans DS-2</name>
    <dbReference type="NCBI Taxonomy" id="1328313"/>
    <lineage>
        <taxon>Bacteria</taxon>
        <taxon>Pseudomonadati</taxon>
        <taxon>Pseudomonadota</taxon>
        <taxon>Gammaproteobacteria</taxon>
        <taxon>Alteromonadales</taxon>
        <taxon>Alteromonadaceae</taxon>
        <taxon>Catenovulum</taxon>
    </lineage>
</organism>
<evidence type="ECO:0000313" key="19">
    <source>
        <dbReference type="Proteomes" id="UP000019276"/>
    </source>
</evidence>
<evidence type="ECO:0000256" key="3">
    <source>
        <dbReference type="ARBA" id="ARBA00019900"/>
    </source>
</evidence>
<keyword evidence="9 15" id="KW-0460">Magnesium</keyword>
<dbReference type="Proteomes" id="UP000019276">
    <property type="component" value="Unassembled WGS sequence"/>
</dbReference>
<dbReference type="InterPro" id="IPR034747">
    <property type="entry name" value="EXOI_SH3"/>
</dbReference>
<dbReference type="Gene3D" id="1.10.287.1240">
    <property type="match status" value="1"/>
</dbReference>
<dbReference type="STRING" id="1328313.DS2_15284"/>
<evidence type="ECO:0000256" key="15">
    <source>
        <dbReference type="PIRSR" id="PIRSR000977-2"/>
    </source>
</evidence>